<comment type="caution">
    <text evidence="1">The sequence shown here is derived from an EMBL/GenBank/DDBJ whole genome shotgun (WGS) entry which is preliminary data.</text>
</comment>
<proteinExistence type="predicted"/>
<feature type="non-terminal residue" evidence="1">
    <location>
        <position position="1"/>
    </location>
</feature>
<name>A0A820P970_9BILA</name>
<gene>
    <name evidence="1" type="ORF">HFQ381_LOCUS20077</name>
</gene>
<accession>A0A820P970</accession>
<sequence>IHIGSSNNETLLQSNDDIRRTFLNWRYDQANCYISHYPDSIAQCHIFSLPCHANNIYYRVDSFKHEFLLRIARAFPLAAHLGVLNNRFRDDEEATNNKMISIVEFDHLTHLSIYFQRAIFAEQFLVDTCTSLPNLIHLYVSYNSLVTVAENFVRHETLRNCSKGETLIFNVPAITVHSREF</sequence>
<protein>
    <submittedName>
        <fullName evidence="1">Uncharacterized protein</fullName>
    </submittedName>
</protein>
<reference evidence="1" key="1">
    <citation type="submission" date="2021-02" db="EMBL/GenBank/DDBJ databases">
        <authorList>
            <person name="Nowell W R."/>
        </authorList>
    </citation>
    <scope>NUCLEOTIDE SEQUENCE</scope>
</reference>
<organism evidence="1 2">
    <name type="scientific">Rotaria socialis</name>
    <dbReference type="NCBI Taxonomy" id="392032"/>
    <lineage>
        <taxon>Eukaryota</taxon>
        <taxon>Metazoa</taxon>
        <taxon>Spiralia</taxon>
        <taxon>Gnathifera</taxon>
        <taxon>Rotifera</taxon>
        <taxon>Eurotatoria</taxon>
        <taxon>Bdelloidea</taxon>
        <taxon>Philodinida</taxon>
        <taxon>Philodinidae</taxon>
        <taxon>Rotaria</taxon>
    </lineage>
</organism>
<evidence type="ECO:0000313" key="2">
    <source>
        <dbReference type="Proteomes" id="UP000663851"/>
    </source>
</evidence>
<evidence type="ECO:0000313" key="1">
    <source>
        <dbReference type="EMBL" id="CAF4400880.1"/>
    </source>
</evidence>
<dbReference type="EMBL" id="CAJOBO010001683">
    <property type="protein sequence ID" value="CAF4400880.1"/>
    <property type="molecule type" value="Genomic_DNA"/>
</dbReference>
<dbReference type="AlphaFoldDB" id="A0A820P970"/>
<dbReference type="Proteomes" id="UP000663851">
    <property type="component" value="Unassembled WGS sequence"/>
</dbReference>